<keyword evidence="4 7" id="KW-1133">Transmembrane helix</keyword>
<dbReference type="InterPro" id="IPR003838">
    <property type="entry name" value="ABC3_permease_C"/>
</dbReference>
<evidence type="ECO:0000256" key="6">
    <source>
        <dbReference type="ARBA" id="ARBA00038076"/>
    </source>
</evidence>
<evidence type="ECO:0000256" key="1">
    <source>
        <dbReference type="ARBA" id="ARBA00004651"/>
    </source>
</evidence>
<keyword evidence="5 7" id="KW-0472">Membrane</keyword>
<feature type="domain" description="ABC3 transporter permease C-terminal" evidence="8">
    <location>
        <begin position="281"/>
        <end position="396"/>
    </location>
</feature>
<evidence type="ECO:0000313" key="9">
    <source>
        <dbReference type="EMBL" id="MFB9451993.1"/>
    </source>
</evidence>
<keyword evidence="10" id="KW-1185">Reference proteome</keyword>
<feature type="transmembrane region" description="Helical" evidence="7">
    <location>
        <begin position="445"/>
        <end position="465"/>
    </location>
</feature>
<feature type="transmembrane region" description="Helical" evidence="7">
    <location>
        <begin position="21"/>
        <end position="42"/>
    </location>
</feature>
<evidence type="ECO:0000256" key="2">
    <source>
        <dbReference type="ARBA" id="ARBA00022475"/>
    </source>
</evidence>
<evidence type="ECO:0000256" key="4">
    <source>
        <dbReference type="ARBA" id="ARBA00022989"/>
    </source>
</evidence>
<dbReference type="Proteomes" id="UP001589608">
    <property type="component" value="Unassembled WGS sequence"/>
</dbReference>
<dbReference type="PANTHER" id="PTHR30572">
    <property type="entry name" value="MEMBRANE COMPONENT OF TRANSPORTER-RELATED"/>
    <property type="match status" value="1"/>
</dbReference>
<evidence type="ECO:0000256" key="7">
    <source>
        <dbReference type="SAM" id="Phobius"/>
    </source>
</evidence>
<feature type="transmembrane region" description="Helical" evidence="7">
    <location>
        <begin position="331"/>
        <end position="350"/>
    </location>
</feature>
<sequence length="607" mass="61966">MGRLLLVARLAARDVKRHPSQALLVLIVIVVATGSLGVGLTLGNITDRPYEQTRAATAGPDVLAEIVTPPAARGRPANLGPLNALSTAPGVVGHGGPYRVIQAPVQAGGRQATALTQGRGTAPAAIDQPYVTDGAWVTGGGVVVERAFATALGVRVGDAITIGGRPLRVAGIAVSASIPPYPSTYDVGWSAESATPGAVTPGFVWVSDADLDGLISPERGVAYFLDLRLADPAQADAFAAAHSPGPGLIDAATPRLSSWQQIRDWDNLTIENVQQASGIGGTLLGLLAITSIVVLVGGRMAEQRRRVGLLKAVGATPLLIAAVLLAEQLVIAVVAAALGLFAARLVAPLLTSAGDGLLGTAGSPEITARMVVIVAAAALGIAAAATLVPALGAARSSTVAALNNAPRAPRRSTRVVNASAGLPVALLFGLRLATRRPRRSILNAVGFLITIAGIVIMLCVSTFYTRVFTSASTLDNPRVDRIHQLIVALAVMVAILAVVNTVFIAWTAVLDSRHSSALIRALGATSGQAALGLCVAQLVPAMIGTVVGIPAGIFAHQALRHGDLVVPFWWMLVAVVLGALVVVNVLAGLSAQASRRVSIVQNLQAAA</sequence>
<feature type="transmembrane region" description="Helical" evidence="7">
    <location>
        <begin position="485"/>
        <end position="509"/>
    </location>
</feature>
<comment type="similarity">
    <text evidence="6">Belongs to the ABC-4 integral membrane protein family.</text>
</comment>
<keyword evidence="2" id="KW-1003">Cell membrane</keyword>
<feature type="transmembrane region" description="Helical" evidence="7">
    <location>
        <begin position="530"/>
        <end position="556"/>
    </location>
</feature>
<feature type="transmembrane region" description="Helical" evidence="7">
    <location>
        <begin position="371"/>
        <end position="394"/>
    </location>
</feature>
<feature type="transmembrane region" description="Helical" evidence="7">
    <location>
        <begin position="414"/>
        <end position="433"/>
    </location>
</feature>
<reference evidence="9 10" key="1">
    <citation type="submission" date="2024-09" db="EMBL/GenBank/DDBJ databases">
        <authorList>
            <person name="Sun Q."/>
            <person name="Mori K."/>
        </authorList>
    </citation>
    <scope>NUCLEOTIDE SEQUENCE [LARGE SCALE GENOMIC DNA]</scope>
    <source>
        <strain evidence="9 10">JCM 3307</strain>
    </source>
</reference>
<dbReference type="EMBL" id="JBHMCA010000097">
    <property type="protein sequence ID" value="MFB9451993.1"/>
    <property type="molecule type" value="Genomic_DNA"/>
</dbReference>
<comment type="subcellular location">
    <subcellularLocation>
        <location evidence="1">Cell membrane</location>
        <topology evidence="1">Multi-pass membrane protein</topology>
    </subcellularLocation>
</comment>
<gene>
    <name evidence="9" type="ORF">ACFFTR_53800</name>
</gene>
<organism evidence="9 10">
    <name type="scientific">Dactylosporangium vinaceum</name>
    <dbReference type="NCBI Taxonomy" id="53362"/>
    <lineage>
        <taxon>Bacteria</taxon>
        <taxon>Bacillati</taxon>
        <taxon>Actinomycetota</taxon>
        <taxon>Actinomycetes</taxon>
        <taxon>Micromonosporales</taxon>
        <taxon>Micromonosporaceae</taxon>
        <taxon>Dactylosporangium</taxon>
    </lineage>
</organism>
<evidence type="ECO:0000259" key="8">
    <source>
        <dbReference type="Pfam" id="PF02687"/>
    </source>
</evidence>
<dbReference type="RefSeq" id="WP_223103740.1">
    <property type="nucleotide sequence ID" value="NZ_CP061913.1"/>
</dbReference>
<feature type="transmembrane region" description="Helical" evidence="7">
    <location>
        <begin position="308"/>
        <end position="325"/>
    </location>
</feature>
<evidence type="ECO:0000256" key="5">
    <source>
        <dbReference type="ARBA" id="ARBA00023136"/>
    </source>
</evidence>
<feature type="transmembrane region" description="Helical" evidence="7">
    <location>
        <begin position="276"/>
        <end position="296"/>
    </location>
</feature>
<protein>
    <submittedName>
        <fullName evidence="9">FtsX-like permease family protein</fullName>
    </submittedName>
</protein>
<name>A0ABV5MT12_9ACTN</name>
<dbReference type="Pfam" id="PF02687">
    <property type="entry name" value="FtsX"/>
    <property type="match status" value="2"/>
</dbReference>
<feature type="domain" description="ABC3 transporter permease C-terminal" evidence="8">
    <location>
        <begin position="488"/>
        <end position="588"/>
    </location>
</feature>
<feature type="transmembrane region" description="Helical" evidence="7">
    <location>
        <begin position="568"/>
        <end position="589"/>
    </location>
</feature>
<evidence type="ECO:0000313" key="10">
    <source>
        <dbReference type="Proteomes" id="UP001589608"/>
    </source>
</evidence>
<dbReference type="InterPro" id="IPR050250">
    <property type="entry name" value="Macrolide_Exporter_MacB"/>
</dbReference>
<keyword evidence="3 7" id="KW-0812">Transmembrane</keyword>
<accession>A0ABV5MT12</accession>
<proteinExistence type="inferred from homology"/>
<dbReference type="PANTHER" id="PTHR30572:SF4">
    <property type="entry name" value="ABC TRANSPORTER PERMEASE YTRF"/>
    <property type="match status" value="1"/>
</dbReference>
<comment type="caution">
    <text evidence="9">The sequence shown here is derived from an EMBL/GenBank/DDBJ whole genome shotgun (WGS) entry which is preliminary data.</text>
</comment>
<evidence type="ECO:0000256" key="3">
    <source>
        <dbReference type="ARBA" id="ARBA00022692"/>
    </source>
</evidence>